<dbReference type="OrthoDB" id="496991at2759"/>
<sequence length="112" mass="11981">ILITIAWLTVVRTTGLTPLDADNWTRFVAIYAGLWIGSNFLRPVRLTLAVAAAPLFDRVIGAVSRRTGLPKVPAFVVMLALIAVATTSTLMATIAMLGGFPPGCRMPWDALS</sequence>
<keyword evidence="1" id="KW-0472">Membrane</keyword>
<evidence type="ECO:0000256" key="1">
    <source>
        <dbReference type="SAM" id="Phobius"/>
    </source>
</evidence>
<feature type="transmembrane region" description="Helical" evidence="1">
    <location>
        <begin position="74"/>
        <end position="98"/>
    </location>
</feature>
<dbReference type="Proteomes" id="UP000236333">
    <property type="component" value="Unassembled WGS sequence"/>
</dbReference>
<feature type="non-terminal residue" evidence="2">
    <location>
        <position position="1"/>
    </location>
</feature>
<organism evidence="2 3">
    <name type="scientific">Tetrabaena socialis</name>
    <dbReference type="NCBI Taxonomy" id="47790"/>
    <lineage>
        <taxon>Eukaryota</taxon>
        <taxon>Viridiplantae</taxon>
        <taxon>Chlorophyta</taxon>
        <taxon>core chlorophytes</taxon>
        <taxon>Chlorophyceae</taxon>
        <taxon>CS clade</taxon>
        <taxon>Chlamydomonadales</taxon>
        <taxon>Tetrabaenaceae</taxon>
        <taxon>Tetrabaena</taxon>
    </lineage>
</organism>
<dbReference type="AlphaFoldDB" id="A0A2J8A382"/>
<dbReference type="PANTHER" id="PTHR34370:SF1">
    <property type="entry name" value="OS04G0600100 PROTEIN"/>
    <property type="match status" value="1"/>
</dbReference>
<keyword evidence="3" id="KW-1185">Reference proteome</keyword>
<name>A0A2J8A382_9CHLO</name>
<accession>A0A2J8A382</accession>
<dbReference type="EMBL" id="PGGS01000205">
    <property type="protein sequence ID" value="PNH06966.1"/>
    <property type="molecule type" value="Genomic_DNA"/>
</dbReference>
<reference evidence="2 3" key="1">
    <citation type="journal article" date="2017" name="Mol. Biol. Evol.">
        <title>The 4-celled Tetrabaena socialis nuclear genome reveals the essential components for genetic control of cell number at the origin of multicellularity in the volvocine lineage.</title>
        <authorList>
            <person name="Featherston J."/>
            <person name="Arakaki Y."/>
            <person name="Hanschen E.R."/>
            <person name="Ferris P.J."/>
            <person name="Michod R.E."/>
            <person name="Olson B.J.S.C."/>
            <person name="Nozaki H."/>
            <person name="Durand P.M."/>
        </authorList>
    </citation>
    <scope>NUCLEOTIDE SEQUENCE [LARGE SCALE GENOMIC DNA]</scope>
    <source>
        <strain evidence="2 3">NIES-571</strain>
    </source>
</reference>
<keyword evidence="1" id="KW-1133">Transmembrane helix</keyword>
<gene>
    <name evidence="2" type="ORF">TSOC_006619</name>
</gene>
<comment type="caution">
    <text evidence="2">The sequence shown here is derived from an EMBL/GenBank/DDBJ whole genome shotgun (WGS) entry which is preliminary data.</text>
</comment>
<evidence type="ECO:0000313" key="3">
    <source>
        <dbReference type="Proteomes" id="UP000236333"/>
    </source>
</evidence>
<keyword evidence="1" id="KW-0812">Transmembrane</keyword>
<protein>
    <submittedName>
        <fullName evidence="2">Uncharacterized protein</fullName>
    </submittedName>
</protein>
<proteinExistence type="predicted"/>
<evidence type="ECO:0000313" key="2">
    <source>
        <dbReference type="EMBL" id="PNH06966.1"/>
    </source>
</evidence>
<dbReference type="PANTHER" id="PTHR34370">
    <property type="entry name" value="OS04G0600100 PROTEIN"/>
    <property type="match status" value="1"/>
</dbReference>